<dbReference type="SUPFAM" id="SSF52540">
    <property type="entry name" value="P-loop containing nucleoside triphosphate hydrolases"/>
    <property type="match status" value="1"/>
</dbReference>
<proteinExistence type="predicted"/>
<dbReference type="Proteomes" id="UP000015101">
    <property type="component" value="Unassembled WGS sequence"/>
</dbReference>
<evidence type="ECO:0000313" key="3">
    <source>
        <dbReference type="Proteomes" id="UP000015101"/>
    </source>
</evidence>
<dbReference type="OrthoDB" id="420422at2759"/>
<name>T1F2M6_HELRO</name>
<evidence type="ECO:0000313" key="2">
    <source>
        <dbReference type="EnsemblMetazoa" id="HelroP170102"/>
    </source>
</evidence>
<dbReference type="InterPro" id="IPR027417">
    <property type="entry name" value="P-loop_NTPase"/>
</dbReference>
<dbReference type="AlphaFoldDB" id="T1F2M6"/>
<dbReference type="EMBL" id="AMQM01003473">
    <property type="status" value="NOT_ANNOTATED_CDS"/>
    <property type="molecule type" value="Genomic_DNA"/>
</dbReference>
<organism evidence="2 3">
    <name type="scientific">Helobdella robusta</name>
    <name type="common">Californian leech</name>
    <dbReference type="NCBI Taxonomy" id="6412"/>
    <lineage>
        <taxon>Eukaryota</taxon>
        <taxon>Metazoa</taxon>
        <taxon>Spiralia</taxon>
        <taxon>Lophotrochozoa</taxon>
        <taxon>Annelida</taxon>
        <taxon>Clitellata</taxon>
        <taxon>Hirudinea</taxon>
        <taxon>Rhynchobdellida</taxon>
        <taxon>Glossiphoniidae</taxon>
        <taxon>Helobdella</taxon>
    </lineage>
</organism>
<dbReference type="HOGENOM" id="CLU_960687_0_0_1"/>
<dbReference type="GO" id="GO:0033063">
    <property type="term" value="C:Rad51B-Rad51C-Rad51D-XRCC2 complex"/>
    <property type="evidence" value="ECO:0000318"/>
    <property type="project" value="GO_Central"/>
</dbReference>
<dbReference type="EMBL" id="KB096183">
    <property type="protein sequence ID" value="ESO07558.1"/>
    <property type="molecule type" value="Genomic_DNA"/>
</dbReference>
<dbReference type="RefSeq" id="XP_009014169.1">
    <property type="nucleotide sequence ID" value="XM_009015921.1"/>
</dbReference>
<dbReference type="GO" id="GO:0042148">
    <property type="term" value="P:DNA strand invasion"/>
    <property type="evidence" value="ECO:0000318"/>
    <property type="project" value="GO_Central"/>
</dbReference>
<dbReference type="GO" id="GO:0000724">
    <property type="term" value="P:double-strand break repair via homologous recombination"/>
    <property type="evidence" value="ECO:0000318"/>
    <property type="project" value="GO_Central"/>
</dbReference>
<sequence>MANKRVLARLSRTDELEIKKNSGFIFIHKFGKIIELTGPSGSGKSQFILHTISCAITPIEYLGIGRINGCEVDFIVVTACSSFNMMRLLAIMESTIVQNINLDNKEEEWDTDTIEKCIEDSLKRLHIINCTDITEMLSSLITLKVMLYENPKIKFIAIEMNYMFPWPNERESDDDENKMIVINRLKELSTLFNVLIMVTNIEITSGLLQSSEKIKIFGSRVEKLFDEKIVFSCVGQNKFSLKNTGSVNNWLKSLRKHDSKLYSKNLNKSYQEDFNSYLCFLEQKAHYKTH</sequence>
<dbReference type="InterPro" id="IPR030547">
    <property type="entry name" value="XRCC2"/>
</dbReference>
<dbReference type="PANTHER" id="PTHR46644:SF2">
    <property type="entry name" value="DNA REPAIR PROTEIN XRCC2"/>
    <property type="match status" value="1"/>
</dbReference>
<evidence type="ECO:0000313" key="1">
    <source>
        <dbReference type="EMBL" id="ESO07558.1"/>
    </source>
</evidence>
<reference evidence="3" key="1">
    <citation type="submission" date="2012-12" db="EMBL/GenBank/DDBJ databases">
        <authorList>
            <person name="Hellsten U."/>
            <person name="Grimwood J."/>
            <person name="Chapman J.A."/>
            <person name="Shapiro H."/>
            <person name="Aerts A."/>
            <person name="Otillar R.P."/>
            <person name="Terry A.Y."/>
            <person name="Boore J.L."/>
            <person name="Simakov O."/>
            <person name="Marletaz F."/>
            <person name="Cho S.-J."/>
            <person name="Edsinger-Gonzales E."/>
            <person name="Havlak P."/>
            <person name="Kuo D.-H."/>
            <person name="Larsson T."/>
            <person name="Lv J."/>
            <person name="Arendt D."/>
            <person name="Savage R."/>
            <person name="Osoegawa K."/>
            <person name="de Jong P."/>
            <person name="Lindberg D.R."/>
            <person name="Seaver E.C."/>
            <person name="Weisblat D.A."/>
            <person name="Putnam N.H."/>
            <person name="Grigoriev I.V."/>
            <person name="Rokhsar D.S."/>
        </authorList>
    </citation>
    <scope>NUCLEOTIDE SEQUENCE</scope>
</reference>
<dbReference type="EnsemblMetazoa" id="HelroT170102">
    <property type="protein sequence ID" value="HelroP170102"/>
    <property type="gene ID" value="HelroG170102"/>
</dbReference>
<reference evidence="1 3" key="2">
    <citation type="journal article" date="2013" name="Nature">
        <title>Insights into bilaterian evolution from three spiralian genomes.</title>
        <authorList>
            <person name="Simakov O."/>
            <person name="Marletaz F."/>
            <person name="Cho S.J."/>
            <person name="Edsinger-Gonzales E."/>
            <person name="Havlak P."/>
            <person name="Hellsten U."/>
            <person name="Kuo D.H."/>
            <person name="Larsson T."/>
            <person name="Lv J."/>
            <person name="Arendt D."/>
            <person name="Savage R."/>
            <person name="Osoegawa K."/>
            <person name="de Jong P."/>
            <person name="Grimwood J."/>
            <person name="Chapman J.A."/>
            <person name="Shapiro H."/>
            <person name="Aerts A."/>
            <person name="Otillar R.P."/>
            <person name="Terry A.Y."/>
            <person name="Boore J.L."/>
            <person name="Grigoriev I.V."/>
            <person name="Lindberg D.R."/>
            <person name="Seaver E.C."/>
            <person name="Weisblat D.A."/>
            <person name="Putnam N.H."/>
            <person name="Rokhsar D.S."/>
        </authorList>
    </citation>
    <scope>NUCLEOTIDE SEQUENCE</scope>
</reference>
<dbReference type="KEGG" id="hro:HELRODRAFT_170102"/>
<dbReference type="GO" id="GO:0005657">
    <property type="term" value="C:replication fork"/>
    <property type="evidence" value="ECO:0000318"/>
    <property type="project" value="GO_Central"/>
</dbReference>
<dbReference type="Gene3D" id="3.40.50.300">
    <property type="entry name" value="P-loop containing nucleotide triphosphate hydrolases"/>
    <property type="match status" value="1"/>
</dbReference>
<protein>
    <recommendedName>
        <fullName evidence="4">DNA recombination and repair protein Rad51-like C-terminal domain-containing protein</fullName>
    </recommendedName>
</protein>
<reference evidence="2" key="3">
    <citation type="submission" date="2015-06" db="UniProtKB">
        <authorList>
            <consortium name="EnsemblMetazoa"/>
        </authorList>
    </citation>
    <scope>IDENTIFICATION</scope>
</reference>
<dbReference type="CTD" id="20203075"/>
<dbReference type="InParanoid" id="T1F2M6"/>
<keyword evidence="3" id="KW-1185">Reference proteome</keyword>
<evidence type="ECO:0008006" key="4">
    <source>
        <dbReference type="Google" id="ProtNLM"/>
    </source>
</evidence>
<dbReference type="PANTHER" id="PTHR46644">
    <property type="entry name" value="DNA REPAIR PROTEIN XRCC2"/>
    <property type="match status" value="1"/>
</dbReference>
<dbReference type="GeneID" id="20203075"/>
<dbReference type="GO" id="GO:0005813">
    <property type="term" value="C:centrosome"/>
    <property type="evidence" value="ECO:0000318"/>
    <property type="project" value="GO_Central"/>
</dbReference>
<dbReference type="STRING" id="6412.T1F2M6"/>
<accession>T1F2M6</accession>
<gene>
    <name evidence="2" type="primary">20203075</name>
    <name evidence="1" type="ORF">HELRODRAFT_170102</name>
</gene>